<dbReference type="InterPro" id="IPR017853">
    <property type="entry name" value="GH"/>
</dbReference>
<evidence type="ECO:0000256" key="3">
    <source>
        <dbReference type="PROSITE-ProRule" id="PRU01353"/>
    </source>
</evidence>
<keyword evidence="1 3" id="KW-0378">Hydrolase</keyword>
<evidence type="ECO:0000313" key="5">
    <source>
        <dbReference type="EMBL" id="HEC78133.1"/>
    </source>
</evidence>
<protein>
    <recommendedName>
        <fullName evidence="4">GH84 domain-containing protein</fullName>
    </recommendedName>
</protein>
<comment type="similarity">
    <text evidence="3">Belongs to the glycosyl hydrolase 84 family.</text>
</comment>
<sequence length="283" mass="33572">MKSKFFGVVEGFYRRPYSFEERRDLIIFSAEIGLNTYVYGPKADPFHRKKYDRLYPRSLRREFKELNKLCKKHSVRFNYALSPLTRPDTGKIIRKISSMLDCGITDFSLFYDDIEVSLTEETAERQIETANELLNFLESKISEPQLFFCPTQYRGFKKTEYISTIARKLHPRIHIFWTGKKVVAKRITAKDINRITEIIGRPPLIWDNIFANDYIPGTILRFPYRYRESEIVKRVDGILINPMNQYQESKPLLYTAAKFFHNPFNYVPTKAWKEAKKLFSLKE</sequence>
<dbReference type="PROSITE" id="PS52009">
    <property type="entry name" value="GH84"/>
    <property type="match status" value="1"/>
</dbReference>
<proteinExistence type="inferred from homology"/>
<organism evidence="5 6">
    <name type="scientific">candidate division WOR-3 bacterium</name>
    <dbReference type="NCBI Taxonomy" id="2052148"/>
    <lineage>
        <taxon>Bacteria</taxon>
        <taxon>Bacteria division WOR-3</taxon>
    </lineage>
</organism>
<evidence type="ECO:0000256" key="1">
    <source>
        <dbReference type="ARBA" id="ARBA00022801"/>
    </source>
</evidence>
<dbReference type="Pfam" id="PF07555">
    <property type="entry name" value="NAGidase"/>
    <property type="match status" value="1"/>
</dbReference>
<gene>
    <name evidence="5" type="ORF">ENI34_03200</name>
</gene>
<dbReference type="Proteomes" id="UP000885826">
    <property type="component" value="Unassembled WGS sequence"/>
</dbReference>
<dbReference type="GO" id="GO:1901135">
    <property type="term" value="P:carbohydrate derivative metabolic process"/>
    <property type="evidence" value="ECO:0007669"/>
    <property type="project" value="UniProtKB-ARBA"/>
</dbReference>
<reference evidence="5" key="1">
    <citation type="journal article" date="2020" name="mSystems">
        <title>Genome- and Community-Level Interaction Insights into Carbon Utilization and Element Cycling Functions of Hydrothermarchaeota in Hydrothermal Sediment.</title>
        <authorList>
            <person name="Zhou Z."/>
            <person name="Liu Y."/>
            <person name="Xu W."/>
            <person name="Pan J."/>
            <person name="Luo Z.H."/>
            <person name="Li M."/>
        </authorList>
    </citation>
    <scope>NUCLEOTIDE SEQUENCE</scope>
    <source>
        <strain evidence="5">HyVt-388</strain>
    </source>
</reference>
<dbReference type="EMBL" id="DRIG01000035">
    <property type="protein sequence ID" value="HEC78133.1"/>
    <property type="molecule type" value="Genomic_DNA"/>
</dbReference>
<evidence type="ECO:0000259" key="4">
    <source>
        <dbReference type="PROSITE" id="PS52009"/>
    </source>
</evidence>
<dbReference type="InterPro" id="IPR051822">
    <property type="entry name" value="Glycosyl_Hydrolase_84"/>
</dbReference>
<feature type="domain" description="GH84" evidence="4">
    <location>
        <begin position="4"/>
        <end position="264"/>
    </location>
</feature>
<dbReference type="GO" id="GO:0015929">
    <property type="term" value="F:hexosaminidase activity"/>
    <property type="evidence" value="ECO:0007669"/>
    <property type="project" value="UniProtKB-ARBA"/>
</dbReference>
<accession>A0A9C9JZS6</accession>
<dbReference type="Gene3D" id="3.20.20.80">
    <property type="entry name" value="Glycosidases"/>
    <property type="match status" value="1"/>
</dbReference>
<dbReference type="PANTHER" id="PTHR13170:SF16">
    <property type="entry name" value="PROTEIN O-GLCNACASE"/>
    <property type="match status" value="1"/>
</dbReference>
<keyword evidence="2 3" id="KW-0326">Glycosidase</keyword>
<name>A0A9C9JZS6_UNCW3</name>
<dbReference type="InterPro" id="IPR011496">
    <property type="entry name" value="O-GlcNAcase_cat"/>
</dbReference>
<dbReference type="SUPFAM" id="SSF51445">
    <property type="entry name" value="(Trans)glycosidases"/>
    <property type="match status" value="1"/>
</dbReference>
<comment type="caution">
    <text evidence="5">The sequence shown here is derived from an EMBL/GenBank/DDBJ whole genome shotgun (WGS) entry which is preliminary data.</text>
</comment>
<evidence type="ECO:0000256" key="2">
    <source>
        <dbReference type="ARBA" id="ARBA00023295"/>
    </source>
</evidence>
<feature type="active site" description="Proton donor" evidence="3">
    <location>
        <position position="113"/>
    </location>
</feature>
<evidence type="ECO:0000313" key="6">
    <source>
        <dbReference type="Proteomes" id="UP000885826"/>
    </source>
</evidence>
<dbReference type="AlphaFoldDB" id="A0A9C9JZS6"/>
<dbReference type="PANTHER" id="PTHR13170">
    <property type="entry name" value="O-GLCNACASE"/>
    <property type="match status" value="1"/>
</dbReference>